<evidence type="ECO:0000259" key="1">
    <source>
        <dbReference type="Pfam" id="PF14261"/>
    </source>
</evidence>
<sequence length="103" mass="11987">MSNAVRRGRNWQEVTTMLVERIKESQQQYRQAGLSQGVAQQWQQGVEKGATDVARSILQRQLQRRFGHIPPHIESQLNAARLDDLDQWIDRLFDSLTIGEVFR</sequence>
<dbReference type="Pfam" id="PF14261">
    <property type="entry name" value="DUF4351"/>
    <property type="match status" value="1"/>
</dbReference>
<accession>K0CE31</accession>
<dbReference type="HOGENOM" id="CLU_071039_3_0_6"/>
<dbReference type="InterPro" id="IPR025587">
    <property type="entry name" value="DUF4351"/>
</dbReference>
<dbReference type="STRING" id="930169.B5T_02598"/>
<organism evidence="2 3">
    <name type="scientific">Alcanivorax dieselolei (strain DSM 16502 / CGMCC 1.3690 / MCCC 1A00001 / B-5)</name>
    <name type="common">Alloalcanivorax dieselolei</name>
    <dbReference type="NCBI Taxonomy" id="930169"/>
    <lineage>
        <taxon>Bacteria</taxon>
        <taxon>Pseudomonadati</taxon>
        <taxon>Pseudomonadota</taxon>
        <taxon>Gammaproteobacteria</taxon>
        <taxon>Oceanospirillales</taxon>
        <taxon>Alcanivoracaceae</taxon>
        <taxon>Alloalcanivorax</taxon>
    </lineage>
</organism>
<dbReference type="OrthoDB" id="452374at2"/>
<dbReference type="AlphaFoldDB" id="K0CE31"/>
<evidence type="ECO:0000313" key="2">
    <source>
        <dbReference type="EMBL" id="AFT70868.1"/>
    </source>
</evidence>
<keyword evidence="3" id="KW-1185">Reference proteome</keyword>
<reference evidence="2 3" key="1">
    <citation type="journal article" date="2012" name="J. Bacteriol.">
        <title>Complete genome sequence of Alcanivorax dieselolei type strain B5.</title>
        <authorList>
            <person name="Lai Q."/>
            <person name="Li W."/>
            <person name="Shao Z."/>
        </authorList>
    </citation>
    <scope>NUCLEOTIDE SEQUENCE [LARGE SCALE GENOMIC DNA]</scope>
    <source>
        <strain evidence="3">DSM 16502 / CGMCC 1.3690 / B-5</strain>
    </source>
</reference>
<evidence type="ECO:0000313" key="3">
    <source>
        <dbReference type="Proteomes" id="UP000006286"/>
    </source>
</evidence>
<dbReference type="KEGG" id="adi:B5T_02598"/>
<gene>
    <name evidence="2" type="ordered locus">B5T_02598</name>
</gene>
<protein>
    <submittedName>
        <fullName evidence="2">Putative transposase</fullName>
    </submittedName>
</protein>
<feature type="domain" description="DUF4351" evidence="1">
    <location>
        <begin position="49"/>
        <end position="97"/>
    </location>
</feature>
<dbReference type="eggNOG" id="COG5464">
    <property type="taxonomic scope" value="Bacteria"/>
</dbReference>
<proteinExistence type="predicted"/>
<name>K0CE31_ALCDB</name>
<dbReference type="EMBL" id="CP003466">
    <property type="protein sequence ID" value="AFT70868.1"/>
    <property type="molecule type" value="Genomic_DNA"/>
</dbReference>
<dbReference type="Proteomes" id="UP000006286">
    <property type="component" value="Chromosome"/>
</dbReference>